<evidence type="ECO:0000256" key="1">
    <source>
        <dbReference type="ARBA" id="ARBA00004141"/>
    </source>
</evidence>
<dbReference type="PANTHER" id="PTHR33514:SF13">
    <property type="entry name" value="PROTEIN ABCI12, CHLOROPLASTIC"/>
    <property type="match status" value="1"/>
</dbReference>
<dbReference type="InterPro" id="IPR003339">
    <property type="entry name" value="ABC/ECF_trnsptr_transmembrane"/>
</dbReference>
<evidence type="ECO:0000256" key="5">
    <source>
        <dbReference type="SAM" id="Phobius"/>
    </source>
</evidence>
<evidence type="ECO:0000256" key="2">
    <source>
        <dbReference type="ARBA" id="ARBA00022692"/>
    </source>
</evidence>
<dbReference type="CDD" id="cd16914">
    <property type="entry name" value="EcfT"/>
    <property type="match status" value="1"/>
</dbReference>
<dbReference type="RefSeq" id="WP_135349929.1">
    <property type="nucleotide sequence ID" value="NZ_SRJD01000030.1"/>
</dbReference>
<comment type="caution">
    <text evidence="6">The sequence shown here is derived from an EMBL/GenBank/DDBJ whole genome shotgun (WGS) entry which is preliminary data.</text>
</comment>
<dbReference type="PANTHER" id="PTHR33514">
    <property type="entry name" value="PROTEIN ABCI12, CHLOROPLASTIC"/>
    <property type="match status" value="1"/>
</dbReference>
<evidence type="ECO:0000313" key="6">
    <source>
        <dbReference type="EMBL" id="TGA96137.1"/>
    </source>
</evidence>
<feature type="transmembrane region" description="Helical" evidence="5">
    <location>
        <begin position="64"/>
        <end position="85"/>
    </location>
</feature>
<comment type="subcellular location">
    <subcellularLocation>
        <location evidence="1">Membrane</location>
        <topology evidence="1">Multi-pass membrane protein</topology>
    </subcellularLocation>
</comment>
<keyword evidence="4 5" id="KW-0472">Membrane</keyword>
<evidence type="ECO:0000313" key="7">
    <source>
        <dbReference type="Proteomes" id="UP000298347"/>
    </source>
</evidence>
<dbReference type="AlphaFoldDB" id="A0A4Z0GHG3"/>
<dbReference type="OrthoDB" id="8075495at2"/>
<dbReference type="Proteomes" id="UP000298347">
    <property type="component" value="Unassembled WGS sequence"/>
</dbReference>
<feature type="transmembrane region" description="Helical" evidence="5">
    <location>
        <begin position="25"/>
        <end position="58"/>
    </location>
</feature>
<feature type="transmembrane region" description="Helical" evidence="5">
    <location>
        <begin position="243"/>
        <end position="266"/>
    </location>
</feature>
<dbReference type="Pfam" id="PF02361">
    <property type="entry name" value="CbiQ"/>
    <property type="match status" value="1"/>
</dbReference>
<evidence type="ECO:0000256" key="4">
    <source>
        <dbReference type="ARBA" id="ARBA00023136"/>
    </source>
</evidence>
<organism evidence="6 7">
    <name type="scientific">Sporolactobacillus shoreae</name>
    <dbReference type="NCBI Taxonomy" id="1465501"/>
    <lineage>
        <taxon>Bacteria</taxon>
        <taxon>Bacillati</taxon>
        <taxon>Bacillota</taxon>
        <taxon>Bacilli</taxon>
        <taxon>Bacillales</taxon>
        <taxon>Sporolactobacillaceae</taxon>
        <taxon>Sporolactobacillus</taxon>
    </lineage>
</organism>
<accession>A0A4Z0GHG3</accession>
<sequence length="268" mass="30672">MEASSYLIYQKKDSLIEKWDPRIKIVCSILLTVSLLISHSIIIKSLMVLLLVVLWGMAKLSWKIFLITVFSLTIFFLSTMIYNVFLTKSMGPSIQVLSLVLPISGLQSGFLMCEQILGVILALSLLVRTTSPIQLSEAVEQILTPLKKLKMPIHELTLMFSISIRYLPLLMEEFENIKRSQMSRGGDLYERGLLSKVKGLFPIIMPLFISSIFRAKDLAIAMESRCYHGDENRTPIHIYQVRITDYCVLLVTIIILFLTLYSRLYLKE</sequence>
<dbReference type="GO" id="GO:0005886">
    <property type="term" value="C:plasma membrane"/>
    <property type="evidence" value="ECO:0007669"/>
    <property type="project" value="UniProtKB-ARBA"/>
</dbReference>
<protein>
    <submittedName>
        <fullName evidence="6">Energy-coupling factor transporter transmembrane protein EcfT</fullName>
    </submittedName>
</protein>
<name>A0A4Z0GHG3_9BACL</name>
<proteinExistence type="predicted"/>
<dbReference type="EMBL" id="SRJD01000030">
    <property type="protein sequence ID" value="TGA96137.1"/>
    <property type="molecule type" value="Genomic_DNA"/>
</dbReference>
<reference evidence="6 7" key="1">
    <citation type="journal article" date="2015" name="Int. J. Syst. Evol. Microbiol.">
        <title>Sporolactobacillus shoreae sp. nov. and Sporolactobacillus spathodeae sp. nov., two spore-forming lactic acid bacteria isolated from tree barks in Thailand.</title>
        <authorList>
            <person name="Thamacharoensuk T."/>
            <person name="Kitahara M."/>
            <person name="Ohkuma M."/>
            <person name="Thongchul N."/>
            <person name="Tanasupawat S."/>
        </authorList>
    </citation>
    <scope>NUCLEOTIDE SEQUENCE [LARGE SCALE GENOMIC DNA]</scope>
    <source>
        <strain evidence="6 7">BK92</strain>
    </source>
</reference>
<gene>
    <name evidence="6" type="ORF">E4665_16665</name>
</gene>
<evidence type="ECO:0000256" key="3">
    <source>
        <dbReference type="ARBA" id="ARBA00022989"/>
    </source>
</evidence>
<keyword evidence="3 5" id="KW-1133">Transmembrane helix</keyword>
<keyword evidence="7" id="KW-1185">Reference proteome</keyword>
<keyword evidence="2 5" id="KW-0812">Transmembrane</keyword>